<dbReference type="EMBL" id="PIPQ01000002">
    <property type="protein sequence ID" value="RUO42686.1"/>
    <property type="molecule type" value="Genomic_DNA"/>
</dbReference>
<dbReference type="SUPFAM" id="SSF53686">
    <property type="entry name" value="Tryptophan synthase beta subunit-like PLP-dependent enzymes"/>
    <property type="match status" value="1"/>
</dbReference>
<keyword evidence="10" id="KW-1185">Reference proteome</keyword>
<gene>
    <name evidence="9" type="ORF">CWE15_04540</name>
</gene>
<proteinExistence type="predicted"/>
<dbReference type="GO" id="GO:0000287">
    <property type="term" value="F:magnesium ion binding"/>
    <property type="evidence" value="ECO:0007669"/>
    <property type="project" value="TreeGrafter"/>
</dbReference>
<dbReference type="InterPro" id="IPR036052">
    <property type="entry name" value="TrpB-like_PALP_sf"/>
</dbReference>
<evidence type="ECO:0000256" key="7">
    <source>
        <dbReference type="ARBA" id="ARBA00023239"/>
    </source>
</evidence>
<name>A0A432X792_9GAMM</name>
<dbReference type="RefSeq" id="WP_126756896.1">
    <property type="nucleotide sequence ID" value="NZ_PIPQ01000002.1"/>
</dbReference>
<evidence type="ECO:0000256" key="5">
    <source>
        <dbReference type="ARBA" id="ARBA00022842"/>
    </source>
</evidence>
<evidence type="ECO:0000256" key="4">
    <source>
        <dbReference type="ARBA" id="ARBA00001946"/>
    </source>
</evidence>
<dbReference type="Pfam" id="PF00291">
    <property type="entry name" value="PALP"/>
    <property type="match status" value="1"/>
</dbReference>
<dbReference type="OrthoDB" id="9811476at2"/>
<keyword evidence="6" id="KW-0663">Pyridoxal phosphate</keyword>
<comment type="cofactor">
    <cofactor evidence="4">
        <name>Mg(2+)</name>
        <dbReference type="ChEBI" id="CHEBI:18420"/>
    </cofactor>
</comment>
<dbReference type="PANTHER" id="PTHR43050:SF1">
    <property type="entry name" value="SERINE RACEMASE"/>
    <property type="match status" value="1"/>
</dbReference>
<comment type="cofactor">
    <cofactor evidence="1">
        <name>Ca(2+)</name>
        <dbReference type="ChEBI" id="CHEBI:29108"/>
    </cofactor>
</comment>
<dbReference type="CDD" id="cd01562">
    <property type="entry name" value="Thr-dehyd"/>
    <property type="match status" value="1"/>
</dbReference>
<dbReference type="AlphaFoldDB" id="A0A432X792"/>
<dbReference type="GO" id="GO:0030378">
    <property type="term" value="F:serine racemase activity"/>
    <property type="evidence" value="ECO:0007669"/>
    <property type="project" value="TreeGrafter"/>
</dbReference>
<protein>
    <submittedName>
        <fullName evidence="9">Serine/threonine dehydratase</fullName>
    </submittedName>
</protein>
<comment type="cofactor">
    <cofactor evidence="3">
        <name>Mn(2+)</name>
        <dbReference type="ChEBI" id="CHEBI:29035"/>
    </cofactor>
</comment>
<feature type="domain" description="Tryptophan synthase beta chain-like PALP" evidence="8">
    <location>
        <begin position="31"/>
        <end position="310"/>
    </location>
</feature>
<dbReference type="FunFam" id="3.40.50.1100:FF:000041">
    <property type="entry name" value="Threonine ammonia-lyase, variant"/>
    <property type="match status" value="1"/>
</dbReference>
<evidence type="ECO:0000313" key="10">
    <source>
        <dbReference type="Proteomes" id="UP000286976"/>
    </source>
</evidence>
<accession>A0A432X792</accession>
<dbReference type="GO" id="GO:0070179">
    <property type="term" value="P:D-serine biosynthetic process"/>
    <property type="evidence" value="ECO:0007669"/>
    <property type="project" value="TreeGrafter"/>
</dbReference>
<dbReference type="GO" id="GO:0005524">
    <property type="term" value="F:ATP binding"/>
    <property type="evidence" value="ECO:0007669"/>
    <property type="project" value="TreeGrafter"/>
</dbReference>
<dbReference type="InterPro" id="IPR001926">
    <property type="entry name" value="TrpB-like_PALP"/>
</dbReference>
<organism evidence="9 10">
    <name type="scientific">Aliidiomarina taiwanensis</name>
    <dbReference type="NCBI Taxonomy" id="946228"/>
    <lineage>
        <taxon>Bacteria</taxon>
        <taxon>Pseudomonadati</taxon>
        <taxon>Pseudomonadota</taxon>
        <taxon>Gammaproteobacteria</taxon>
        <taxon>Alteromonadales</taxon>
        <taxon>Idiomarinaceae</taxon>
        <taxon>Aliidiomarina</taxon>
    </lineage>
</organism>
<dbReference type="PANTHER" id="PTHR43050">
    <property type="entry name" value="SERINE / THREONINE RACEMASE FAMILY MEMBER"/>
    <property type="match status" value="1"/>
</dbReference>
<evidence type="ECO:0000256" key="3">
    <source>
        <dbReference type="ARBA" id="ARBA00001936"/>
    </source>
</evidence>
<keyword evidence="7" id="KW-0456">Lyase</keyword>
<evidence type="ECO:0000256" key="2">
    <source>
        <dbReference type="ARBA" id="ARBA00001933"/>
    </source>
</evidence>
<comment type="cofactor">
    <cofactor evidence="2">
        <name>pyridoxal 5'-phosphate</name>
        <dbReference type="ChEBI" id="CHEBI:597326"/>
    </cofactor>
</comment>
<reference evidence="9 10" key="1">
    <citation type="journal article" date="2011" name="Front. Microbiol.">
        <title>Genomic signatures of strain selection and enhancement in Bacillus atrophaeus var. globigii, a historical biowarfare simulant.</title>
        <authorList>
            <person name="Gibbons H.S."/>
            <person name="Broomall S.M."/>
            <person name="McNew L.A."/>
            <person name="Daligault H."/>
            <person name="Chapman C."/>
            <person name="Bruce D."/>
            <person name="Karavis M."/>
            <person name="Krepps M."/>
            <person name="McGregor P.A."/>
            <person name="Hong C."/>
            <person name="Park K.H."/>
            <person name="Akmal A."/>
            <person name="Feldman A."/>
            <person name="Lin J.S."/>
            <person name="Chang W.E."/>
            <person name="Higgs B.W."/>
            <person name="Demirev P."/>
            <person name="Lindquist J."/>
            <person name="Liem A."/>
            <person name="Fochler E."/>
            <person name="Read T.D."/>
            <person name="Tapia R."/>
            <person name="Johnson S."/>
            <person name="Bishop-Lilly K.A."/>
            <person name="Detter C."/>
            <person name="Han C."/>
            <person name="Sozhamannan S."/>
            <person name="Rosenzweig C.N."/>
            <person name="Skowronski E.W."/>
        </authorList>
    </citation>
    <scope>NUCLEOTIDE SEQUENCE [LARGE SCALE GENOMIC DNA]</scope>
    <source>
        <strain evidence="9 10">AIT1</strain>
    </source>
</reference>
<dbReference type="Proteomes" id="UP000286976">
    <property type="component" value="Unassembled WGS sequence"/>
</dbReference>
<dbReference type="GO" id="GO:0003941">
    <property type="term" value="F:L-serine ammonia-lyase activity"/>
    <property type="evidence" value="ECO:0007669"/>
    <property type="project" value="TreeGrafter"/>
</dbReference>
<evidence type="ECO:0000259" key="8">
    <source>
        <dbReference type="Pfam" id="PF00291"/>
    </source>
</evidence>
<evidence type="ECO:0000256" key="1">
    <source>
        <dbReference type="ARBA" id="ARBA00001913"/>
    </source>
</evidence>
<dbReference type="Gene3D" id="3.40.50.1100">
    <property type="match status" value="2"/>
</dbReference>
<dbReference type="GO" id="GO:0030170">
    <property type="term" value="F:pyridoxal phosphate binding"/>
    <property type="evidence" value="ECO:0007669"/>
    <property type="project" value="InterPro"/>
</dbReference>
<evidence type="ECO:0000256" key="6">
    <source>
        <dbReference type="ARBA" id="ARBA00022898"/>
    </source>
</evidence>
<evidence type="ECO:0000313" key="9">
    <source>
        <dbReference type="EMBL" id="RUO42686.1"/>
    </source>
</evidence>
<dbReference type="GO" id="GO:0018114">
    <property type="term" value="F:threonine racemase activity"/>
    <property type="evidence" value="ECO:0007669"/>
    <property type="project" value="TreeGrafter"/>
</dbReference>
<sequence>MAAWQSAAGDGSIHLAAIHHAEQRLASYCVQTPVLQSHYLNQLAGGNFYFKCENLQHTGSFKFRGACFALLQLTTEQQAAGVYTVSSGNHGAALAYAGQLLNIPVHVAVPTTAPTVKKANIARYGARITELAPGMEARAEFLAQQATEQPTQTFVPPYNHPNIIIGQGTAALELIKEVPNLDTLMTPVGGGGLAAGTCMVGNSQNMHVYAAEPEHADDAWASLQSGTIEPSRGLVSICDGLLTQLGELTFPILQDKLTDVLKVSDDAVIEAMQLLWQELKIIVEPSSATVFAAALTYPEHFAGKSNGLILSGGNLDIHTLPWSTTLLERPYDT</sequence>
<dbReference type="InterPro" id="IPR000634">
    <property type="entry name" value="Ser/Thr_deHydtase_PyrdxlP-BS"/>
</dbReference>
<comment type="caution">
    <text evidence="9">The sequence shown here is derived from an EMBL/GenBank/DDBJ whole genome shotgun (WGS) entry which is preliminary data.</text>
</comment>
<keyword evidence="5" id="KW-0460">Magnesium</keyword>
<dbReference type="PROSITE" id="PS00165">
    <property type="entry name" value="DEHYDRATASE_SER_THR"/>
    <property type="match status" value="1"/>
</dbReference>